<feature type="domain" description="3-keto-alpha-glucoside-1,2-lyase/3-keto-2-hydroxy-glucal hydratase" evidence="1">
    <location>
        <begin position="31"/>
        <end position="218"/>
    </location>
</feature>
<accession>A0A5C7GL46</accession>
<dbReference type="Pfam" id="PF06439">
    <property type="entry name" value="3keto-disac_hyd"/>
    <property type="match status" value="2"/>
</dbReference>
<comment type="caution">
    <text evidence="2">The sequence shown here is derived from an EMBL/GenBank/DDBJ whole genome shotgun (WGS) entry which is preliminary data.</text>
</comment>
<evidence type="ECO:0000259" key="1">
    <source>
        <dbReference type="Pfam" id="PF06439"/>
    </source>
</evidence>
<proteinExistence type="predicted"/>
<dbReference type="Proteomes" id="UP000321080">
    <property type="component" value="Unassembled WGS sequence"/>
</dbReference>
<dbReference type="Gene3D" id="2.60.120.560">
    <property type="entry name" value="Exo-inulinase, domain 1"/>
    <property type="match status" value="2"/>
</dbReference>
<name>A0A5C7GL46_9FLAO</name>
<dbReference type="InterPro" id="IPR010496">
    <property type="entry name" value="AL/BT2_dom"/>
</dbReference>
<dbReference type="RefSeq" id="WP_147766455.1">
    <property type="nucleotide sequence ID" value="NZ_VRKQ01000008.1"/>
</dbReference>
<gene>
    <name evidence="2" type="ORF">FUA22_03555</name>
</gene>
<protein>
    <submittedName>
        <fullName evidence="2">DUF1080 domain-containing protein</fullName>
    </submittedName>
</protein>
<sequence>MYLKFKWLVIVGLIFVGINPIEGNAQANNDGWKVLFNGKNLDGWKQLNGEADYTVKNGVIVGTSKIGTPNSFLCSKENYDNFILEFDVIVDPILNSGVQFRSNSFKDHNNGRVHGYQFELDPSDRAFSGGIFDEARRGWLYPLAVNEKGRKAFNNGSWNKCRIEAIGNSIKTWINGVQCSNLVDDITASGFIGLQVHSIGGSKQKDGKQIKWKNIRIKTDNLEESSWDQDPEVKELSYLLNQLTVGEKRNGWRLLWDGKTSNGWRGAKLDDFPKSGWEMKDGILTVLATDGGESTGPGDIVTTDVYSSFELELEFKITEVANSGIKYFVDPNLNKGAGSAIGCEFQILDDKKHPDAKRGVNGNRTIGSLYDLITAEGYTIAGRKKQFKGIGKWNKARIVVKGGKVEHWLNNEKVVEYDRFSHMFRALVAYSKYKDWDNFGQWPSGHILLQDHGDTVHFRSIKIREFN</sequence>
<evidence type="ECO:0000313" key="3">
    <source>
        <dbReference type="Proteomes" id="UP000321080"/>
    </source>
</evidence>
<dbReference type="OrthoDB" id="9806233at2"/>
<reference evidence="2 3" key="1">
    <citation type="submission" date="2019-08" db="EMBL/GenBank/DDBJ databases">
        <title>Seonamhaeicola sediminis sp. nov., isolated from marine sediment.</title>
        <authorList>
            <person name="Cao W.R."/>
        </authorList>
    </citation>
    <scope>NUCLEOTIDE SEQUENCE [LARGE SCALE GENOMIC DNA]</scope>
    <source>
        <strain evidence="2 3">1505</strain>
    </source>
</reference>
<dbReference type="GO" id="GO:0016787">
    <property type="term" value="F:hydrolase activity"/>
    <property type="evidence" value="ECO:0007669"/>
    <property type="project" value="InterPro"/>
</dbReference>
<dbReference type="EMBL" id="VRKQ01000008">
    <property type="protein sequence ID" value="TXG38974.1"/>
    <property type="molecule type" value="Genomic_DNA"/>
</dbReference>
<organism evidence="2 3">
    <name type="scientific">Seonamhaeicola maritimus</name>
    <dbReference type="NCBI Taxonomy" id="2591822"/>
    <lineage>
        <taxon>Bacteria</taxon>
        <taxon>Pseudomonadati</taxon>
        <taxon>Bacteroidota</taxon>
        <taxon>Flavobacteriia</taxon>
        <taxon>Flavobacteriales</taxon>
        <taxon>Flavobacteriaceae</taxon>
    </lineage>
</organism>
<feature type="domain" description="3-keto-alpha-glucoside-1,2-lyase/3-keto-2-hydroxy-glucal hydratase" evidence="1">
    <location>
        <begin position="251"/>
        <end position="464"/>
    </location>
</feature>
<dbReference type="AlphaFoldDB" id="A0A5C7GL46"/>
<evidence type="ECO:0000313" key="2">
    <source>
        <dbReference type="EMBL" id="TXG38974.1"/>
    </source>
</evidence>
<keyword evidence="3" id="KW-1185">Reference proteome</keyword>